<keyword evidence="1" id="KW-0812">Transmembrane</keyword>
<feature type="transmembrane region" description="Helical" evidence="1">
    <location>
        <begin position="139"/>
        <end position="164"/>
    </location>
</feature>
<feature type="transmembrane region" description="Helical" evidence="1">
    <location>
        <begin position="80"/>
        <end position="102"/>
    </location>
</feature>
<feature type="transmembrane region" description="Helical" evidence="1">
    <location>
        <begin position="176"/>
        <end position="195"/>
    </location>
</feature>
<evidence type="ECO:0000256" key="1">
    <source>
        <dbReference type="SAM" id="Phobius"/>
    </source>
</evidence>
<feature type="transmembrane region" description="Helical" evidence="1">
    <location>
        <begin position="369"/>
        <end position="390"/>
    </location>
</feature>
<name>A0A1V9Y6H6_9STRA</name>
<feature type="transmembrane region" description="Helical" evidence="1">
    <location>
        <begin position="238"/>
        <end position="262"/>
    </location>
</feature>
<organism evidence="2 3">
    <name type="scientific">Thraustotheca clavata</name>
    <dbReference type="NCBI Taxonomy" id="74557"/>
    <lineage>
        <taxon>Eukaryota</taxon>
        <taxon>Sar</taxon>
        <taxon>Stramenopiles</taxon>
        <taxon>Oomycota</taxon>
        <taxon>Saprolegniomycetes</taxon>
        <taxon>Saprolegniales</taxon>
        <taxon>Achlyaceae</taxon>
        <taxon>Thraustotheca</taxon>
    </lineage>
</organism>
<evidence type="ECO:0000313" key="3">
    <source>
        <dbReference type="Proteomes" id="UP000243217"/>
    </source>
</evidence>
<dbReference type="Proteomes" id="UP000243217">
    <property type="component" value="Unassembled WGS sequence"/>
</dbReference>
<dbReference type="OrthoDB" id="78683at2759"/>
<dbReference type="AlphaFoldDB" id="A0A1V9Y6H6"/>
<gene>
    <name evidence="2" type="ORF">THRCLA_11823</name>
</gene>
<sequence length="403" mass="44201">MRRHRHALQLLTLLSIVGGAFVAYYGITLSAMVRAASTTPGVSSISALALATIGCLYAFASVLGFCGAIAKHERIRCLMVYFYATIFVSIILLLFTYTALAAPTTISNWLRLHWSSLGLEDQVCCKTFEDAQAYLSERFVYMGIIAGVSVVCMFIALYCVVMIVTVPMVMRDILSVLNAMFIFLSLGAIIYGTYMTYHNIMDAGQQWMASIIITTGILILALSTIGVIGSKAKSRSVLLLYVVGICLCIIILLFCAVFTITYGGHLAEAYQSDKFPGDIACESGLYGCSNCTDFIPCKGAQKQSPTIDIWQPCNSSNPMPCFTNMTVLFVRNQTHTGSSPIYNQAAECSRCPEWSKTQVISYTTHMLDLLGIFALINSIFLFLALLSAIIMRRSLEGYQTESI</sequence>
<comment type="caution">
    <text evidence="2">The sequence shown here is derived from an EMBL/GenBank/DDBJ whole genome shotgun (WGS) entry which is preliminary data.</text>
</comment>
<keyword evidence="3" id="KW-1185">Reference proteome</keyword>
<accession>A0A1V9Y6H6</accession>
<keyword evidence="1" id="KW-0472">Membrane</keyword>
<keyword evidence="1" id="KW-1133">Transmembrane helix</keyword>
<dbReference type="EMBL" id="JNBS01005033">
    <property type="protein sequence ID" value="OQR81332.1"/>
    <property type="molecule type" value="Genomic_DNA"/>
</dbReference>
<feature type="transmembrane region" description="Helical" evidence="1">
    <location>
        <begin position="45"/>
        <end position="68"/>
    </location>
</feature>
<protein>
    <submittedName>
        <fullName evidence="2">Uncharacterized protein</fullName>
    </submittedName>
</protein>
<reference evidence="2 3" key="1">
    <citation type="journal article" date="2014" name="Genome Biol. Evol.">
        <title>The secreted proteins of Achlya hypogyna and Thraustotheca clavata identify the ancestral oomycete secretome and reveal gene acquisitions by horizontal gene transfer.</title>
        <authorList>
            <person name="Misner I."/>
            <person name="Blouin N."/>
            <person name="Leonard G."/>
            <person name="Richards T.A."/>
            <person name="Lane C.E."/>
        </authorList>
    </citation>
    <scope>NUCLEOTIDE SEQUENCE [LARGE SCALE GENOMIC DNA]</scope>
    <source>
        <strain evidence="2 3">ATCC 34112</strain>
    </source>
</reference>
<feature type="transmembrane region" description="Helical" evidence="1">
    <location>
        <begin position="207"/>
        <end position="229"/>
    </location>
</feature>
<proteinExistence type="predicted"/>
<evidence type="ECO:0000313" key="2">
    <source>
        <dbReference type="EMBL" id="OQR81332.1"/>
    </source>
</evidence>